<protein>
    <submittedName>
        <fullName evidence="7">HYR domain-containing protein</fullName>
    </submittedName>
</protein>
<dbReference type="EMBL" id="SJPE01000005">
    <property type="protein sequence ID" value="TBX70019.1"/>
    <property type="molecule type" value="Genomic_DNA"/>
</dbReference>
<dbReference type="PANTHER" id="PTHR24273">
    <property type="entry name" value="FI04643P-RELATED"/>
    <property type="match status" value="1"/>
</dbReference>
<keyword evidence="2" id="KW-0732">Signal</keyword>
<reference evidence="7 8" key="1">
    <citation type="submission" date="2019-02" db="EMBL/GenBank/DDBJ databases">
        <title>Flavobacterium sp. RD-2-33 isolated from forest soil.</title>
        <authorList>
            <person name="Chaudhary D.K."/>
        </authorList>
    </citation>
    <scope>NUCLEOTIDE SEQUENCE [LARGE SCALE GENOMIC DNA]</scope>
    <source>
        <strain evidence="7 8">RD-2-33</strain>
    </source>
</reference>
<evidence type="ECO:0000256" key="1">
    <source>
        <dbReference type="ARBA" id="ARBA00010116"/>
    </source>
</evidence>
<sequence length="1246" mass="129828">MKQKNAVVYTPNRMCILNFFVAVATFLTVFLAPNTAMSQQQRKATSKSDLKETLQVSAPGTLASLGGSVSRVSNVNGPSVFSPQAGALSEVYSSTGHYTLSVDGKGSSLSSMTVRVNKPNASATVQKAILMSSATGATIANGCVTISGSPVSWNGSATSSSSGIGFNNYWADVTSLVSAQINAFPAGISTMTVTECSSSTIEGEVLLVVFNDAAATEKTIIVMFGAATPSGDNFSVTLAQPINPAQPGALLDMGLGIAFSYQAAGGTQTSQVSVNGQRLSSSAGGEDDGASENGALLTVGGIGNSNANPSNPNAGPTNQFTDDELYSILPFITNTTTSLNINTVNPSGDDNIFLAYFALSGAAIIGEGILLSQDTTSGNVGTNHTVKALVKNANGLPLANKTVTFSIPTGPNAGLAPFSVNTNASGEAFFTYLGSGGPGVDTIKACFTDSQNQLACSNVLSFQWIAATFPPSIECPADITVNATAGSCGANVTFAAATASGDPTPVITYSHDSGSFFPVGLTTVTATATNANGSASCQFVVKVNDTEAPLINVSNITRCYGEDNFGCGIALGATATDNCELASLTSNAPQCFPVGTTTVTWTATDIHGNVSIATQTVTRYPELVVNCPGDANVSCNEDAAEAFASWIAGFNYTGGGQNSIATDLSQYQMPAAGVPLVVNYVVSDSCGAVSCSAVFTRTTDVTPPVFTSCPSGADLGCNPQGGLPAPGVAVATDENGVVSITSALGEESIDGCMHSQTRTYTATDACGNSSTCNQVFTWKVDLEGPVFSSNSDYREVSVNNGGSVCGQDLGGGGIATVTEKMDNSRPVSNDRVYFDQPRNQNHPTVPLTWTNGVNNIAQSDYFEGMGVPQRIVFTQLTGTTHTFRFRHQAVKSQGGNSKHAFDFLMSWEQAMATAASLGNGAVNELQNLINQQCDGMPAVCQNLTNTAYATLNDNMGNPPNHHGNANVNDVVAGFEQQYGNRQIEIKGNAPIANFNINFDGYSGTATGDNYAWYTVTWTSASSNVMIKLAGRAAQGHGSLGYGNCYGAGSVNGAPYHFKLEQLDGHSLGNRDNQVMVEKTCDVNIPVEFDTPVVTDNCTSSQIVPVIVNADVITVDADGSKTHCRTWEATDGCGNTKTYTQCIKVMCSSSDVAYKVSEMIEMGAAENLKVKVYPNPYTSDFNLSFTTSTNQKVSVTVYDMTGRLMEKNEIDPTDITEVKVGGKYSSGVYNVIVTQGAEVKTLRVIKR</sequence>
<organism evidence="7 8">
    <name type="scientific">Flavobacterium silvisoli</name>
    <dbReference type="NCBI Taxonomy" id="2529433"/>
    <lineage>
        <taxon>Bacteria</taxon>
        <taxon>Pseudomonadati</taxon>
        <taxon>Bacteroidota</taxon>
        <taxon>Flavobacteriia</taxon>
        <taxon>Flavobacteriales</taxon>
        <taxon>Flavobacteriaceae</taxon>
        <taxon>Flavobacterium</taxon>
    </lineage>
</organism>
<dbReference type="InterPro" id="IPR026444">
    <property type="entry name" value="Secre_tail"/>
</dbReference>
<accession>A0A4Q9Z144</accession>
<dbReference type="InterPro" id="IPR003410">
    <property type="entry name" value="HYR_dom"/>
</dbReference>
<dbReference type="Pfam" id="PF18962">
    <property type="entry name" value="Por_Secre_tail"/>
    <property type="match status" value="1"/>
</dbReference>
<evidence type="ECO:0000313" key="7">
    <source>
        <dbReference type="EMBL" id="TBX70019.1"/>
    </source>
</evidence>
<gene>
    <name evidence="7" type="ORF">EZL74_06270</name>
</gene>
<feature type="domain" description="Big-1" evidence="6">
    <location>
        <begin position="366"/>
        <end position="465"/>
    </location>
</feature>
<dbReference type="PROSITE" id="PS51127">
    <property type="entry name" value="BIG1"/>
    <property type="match status" value="1"/>
</dbReference>
<comment type="similarity">
    <text evidence="1">Belongs to the intimin/invasin family.</text>
</comment>
<name>A0A4Q9Z144_9FLAO</name>
<proteinExistence type="inferred from homology"/>
<comment type="caution">
    <text evidence="7">The sequence shown here is derived from an EMBL/GenBank/DDBJ whole genome shotgun (WGS) entry which is preliminary data.</text>
</comment>
<dbReference type="Proteomes" id="UP000293300">
    <property type="component" value="Unassembled WGS sequence"/>
</dbReference>
<dbReference type="InterPro" id="IPR008964">
    <property type="entry name" value="Invasin/intimin_cell_adhesion"/>
</dbReference>
<dbReference type="PROSITE" id="PS50825">
    <property type="entry name" value="HYR"/>
    <property type="match status" value="1"/>
</dbReference>
<feature type="region of interest" description="Disordered" evidence="4">
    <location>
        <begin position="272"/>
        <end position="320"/>
    </location>
</feature>
<dbReference type="Gene3D" id="2.60.40.10">
    <property type="entry name" value="Immunoglobulins"/>
    <property type="match status" value="1"/>
</dbReference>
<evidence type="ECO:0000256" key="2">
    <source>
        <dbReference type="ARBA" id="ARBA00022729"/>
    </source>
</evidence>
<dbReference type="RefSeq" id="WP_131475748.1">
    <property type="nucleotide sequence ID" value="NZ_SJPE01000005.1"/>
</dbReference>
<dbReference type="OrthoDB" id="599464at2"/>
<evidence type="ECO:0000256" key="3">
    <source>
        <dbReference type="ARBA" id="ARBA00022737"/>
    </source>
</evidence>
<evidence type="ECO:0000259" key="6">
    <source>
        <dbReference type="PROSITE" id="PS51127"/>
    </source>
</evidence>
<dbReference type="InterPro" id="IPR003344">
    <property type="entry name" value="Big_1_dom"/>
</dbReference>
<dbReference type="AlphaFoldDB" id="A0A4Q9Z144"/>
<evidence type="ECO:0000259" key="5">
    <source>
        <dbReference type="PROSITE" id="PS50825"/>
    </source>
</evidence>
<dbReference type="PANTHER" id="PTHR24273:SF32">
    <property type="entry name" value="HYALIN"/>
    <property type="match status" value="1"/>
</dbReference>
<evidence type="ECO:0000313" key="8">
    <source>
        <dbReference type="Proteomes" id="UP000293300"/>
    </source>
</evidence>
<feature type="domain" description="HYR" evidence="5">
    <location>
        <begin position="465"/>
        <end position="545"/>
    </location>
</feature>
<dbReference type="NCBIfam" id="TIGR04183">
    <property type="entry name" value="Por_Secre_tail"/>
    <property type="match status" value="1"/>
</dbReference>
<keyword evidence="3" id="KW-0677">Repeat</keyword>
<keyword evidence="8" id="KW-1185">Reference proteome</keyword>
<dbReference type="SUPFAM" id="SSF49373">
    <property type="entry name" value="Invasin/intimin cell-adhesion fragments"/>
    <property type="match status" value="1"/>
</dbReference>
<evidence type="ECO:0000256" key="4">
    <source>
        <dbReference type="SAM" id="MobiDB-lite"/>
    </source>
</evidence>
<dbReference type="InterPro" id="IPR013783">
    <property type="entry name" value="Ig-like_fold"/>
</dbReference>
<dbReference type="Pfam" id="PF02494">
    <property type="entry name" value="HYR"/>
    <property type="match status" value="1"/>
</dbReference>
<feature type="compositionally biased region" description="Low complexity" evidence="4">
    <location>
        <begin position="304"/>
        <end position="316"/>
    </location>
</feature>